<gene>
    <name evidence="3" type="ORF">EJ06DRAFT_554712</name>
</gene>
<dbReference type="Proteomes" id="UP000799640">
    <property type="component" value="Unassembled WGS sequence"/>
</dbReference>
<dbReference type="PANTHER" id="PTHR10039">
    <property type="entry name" value="AMELOGENIN"/>
    <property type="match status" value="1"/>
</dbReference>
<dbReference type="PANTHER" id="PTHR10039:SF5">
    <property type="entry name" value="NACHT DOMAIN-CONTAINING PROTEIN"/>
    <property type="match status" value="1"/>
</dbReference>
<name>A0A6G1I4T0_9PEZI</name>
<evidence type="ECO:0000259" key="2">
    <source>
        <dbReference type="Pfam" id="PF24883"/>
    </source>
</evidence>
<evidence type="ECO:0000256" key="1">
    <source>
        <dbReference type="ARBA" id="ARBA00022737"/>
    </source>
</evidence>
<evidence type="ECO:0000313" key="3">
    <source>
        <dbReference type="EMBL" id="KAF2403194.1"/>
    </source>
</evidence>
<dbReference type="Pfam" id="PF24883">
    <property type="entry name" value="NPHP3_N"/>
    <property type="match status" value="1"/>
</dbReference>
<dbReference type="OrthoDB" id="443402at2759"/>
<protein>
    <recommendedName>
        <fullName evidence="2">Nephrocystin 3-like N-terminal domain-containing protein</fullName>
    </recommendedName>
</protein>
<organism evidence="3 4">
    <name type="scientific">Trichodelitschia bisporula</name>
    <dbReference type="NCBI Taxonomy" id="703511"/>
    <lineage>
        <taxon>Eukaryota</taxon>
        <taxon>Fungi</taxon>
        <taxon>Dikarya</taxon>
        <taxon>Ascomycota</taxon>
        <taxon>Pezizomycotina</taxon>
        <taxon>Dothideomycetes</taxon>
        <taxon>Dothideomycetes incertae sedis</taxon>
        <taxon>Phaeotrichales</taxon>
        <taxon>Phaeotrichaceae</taxon>
        <taxon>Trichodelitschia</taxon>
    </lineage>
</organism>
<dbReference type="SUPFAM" id="SSF52540">
    <property type="entry name" value="P-loop containing nucleoside triphosphate hydrolases"/>
    <property type="match status" value="1"/>
</dbReference>
<evidence type="ECO:0000313" key="4">
    <source>
        <dbReference type="Proteomes" id="UP000799640"/>
    </source>
</evidence>
<keyword evidence="1" id="KW-0677">Repeat</keyword>
<dbReference type="InterPro" id="IPR027417">
    <property type="entry name" value="P-loop_NTPase"/>
</dbReference>
<reference evidence="3" key="1">
    <citation type="journal article" date="2020" name="Stud. Mycol.">
        <title>101 Dothideomycetes genomes: a test case for predicting lifestyles and emergence of pathogens.</title>
        <authorList>
            <person name="Haridas S."/>
            <person name="Albert R."/>
            <person name="Binder M."/>
            <person name="Bloem J."/>
            <person name="Labutti K."/>
            <person name="Salamov A."/>
            <person name="Andreopoulos B."/>
            <person name="Baker S."/>
            <person name="Barry K."/>
            <person name="Bills G."/>
            <person name="Bluhm B."/>
            <person name="Cannon C."/>
            <person name="Castanera R."/>
            <person name="Culley D."/>
            <person name="Daum C."/>
            <person name="Ezra D."/>
            <person name="Gonzalez J."/>
            <person name="Henrissat B."/>
            <person name="Kuo A."/>
            <person name="Liang C."/>
            <person name="Lipzen A."/>
            <person name="Lutzoni F."/>
            <person name="Magnuson J."/>
            <person name="Mondo S."/>
            <person name="Nolan M."/>
            <person name="Ohm R."/>
            <person name="Pangilinan J."/>
            <person name="Park H.-J."/>
            <person name="Ramirez L."/>
            <person name="Alfaro M."/>
            <person name="Sun H."/>
            <person name="Tritt A."/>
            <person name="Yoshinaga Y."/>
            <person name="Zwiers L.-H."/>
            <person name="Turgeon B."/>
            <person name="Goodwin S."/>
            <person name="Spatafora J."/>
            <person name="Crous P."/>
            <person name="Grigoriev I."/>
        </authorList>
    </citation>
    <scope>NUCLEOTIDE SEQUENCE</scope>
    <source>
        <strain evidence="3">CBS 262.69</strain>
    </source>
</reference>
<feature type="domain" description="Nephrocystin 3-like N-terminal" evidence="2">
    <location>
        <begin position="135"/>
        <end position="253"/>
    </location>
</feature>
<sequence length="412" mass="47293">MEQLDVIAGQAKRNETGLASFLEMMKELNTKIDGIDGSNVSGAQLRSLLKIPNDLLRDIANARILKALAFPEINMRSDILNSARAYEDAFHWIFKDKTTVDAEGVTFVKWLEFGSGIFHIMGKLGSGKSTHPIPFKGCTHAQKSLEGMFRSLLHDVLSQWPDATSRVLPDAWSQVVNLDPHIRGDLHIDHDDICEAFQPLFKDEQLLRHRRFFFFIDGLDEFEQTTIKDYNDLVAELLDWGKNPSVKICVSSREDSVFETRFDKGKRLRMQDLTRDDMSKVVHDRLFSPRGPLVFQKLRNEEKESLLRTMLDRAQGVLLWVRLVIAELRKGLTDWDTFAQLKQKVDALPQDMVELFKHLLNSVPDPPSAYRPLSFAAWVRSRDFGIPFSLLKFSFIEDFRSDNNFAMDLGYP</sequence>
<keyword evidence="4" id="KW-1185">Reference proteome</keyword>
<proteinExistence type="predicted"/>
<dbReference type="AlphaFoldDB" id="A0A6G1I4T0"/>
<dbReference type="EMBL" id="ML996690">
    <property type="protein sequence ID" value="KAF2403194.1"/>
    <property type="molecule type" value="Genomic_DNA"/>
</dbReference>
<accession>A0A6G1I4T0</accession>
<dbReference type="InterPro" id="IPR056884">
    <property type="entry name" value="NPHP3-like_N"/>
</dbReference>